<dbReference type="Pfam" id="PF01877">
    <property type="entry name" value="RNA_binding"/>
    <property type="match status" value="1"/>
</dbReference>
<gene>
    <name evidence="2" type="ORF">C440_08782</name>
</gene>
<evidence type="ECO:0000313" key="2">
    <source>
        <dbReference type="EMBL" id="ELZ95159.1"/>
    </source>
</evidence>
<accession>M0II73</accession>
<dbReference type="InterPro" id="IPR002739">
    <property type="entry name" value="PAB1135-like"/>
</dbReference>
<dbReference type="Proteomes" id="UP000011550">
    <property type="component" value="Unassembled WGS sequence"/>
</dbReference>
<dbReference type="PATRIC" id="fig|662479.7.peg.1775"/>
<proteinExistence type="inferred from homology"/>
<dbReference type="SUPFAM" id="SSF55282">
    <property type="entry name" value="RL5-like"/>
    <property type="match status" value="1"/>
</dbReference>
<dbReference type="STRING" id="662479.C440_08782"/>
<protein>
    <recommendedName>
        <fullName evidence="1">UPF0201 protein C440_08782</fullName>
    </recommendedName>
</protein>
<keyword evidence="3" id="KW-1185">Reference proteome</keyword>
<comment type="caution">
    <text evidence="2">The sequence shown here is derived from an EMBL/GenBank/DDBJ whole genome shotgun (WGS) entry which is preliminary data.</text>
</comment>
<dbReference type="Gene3D" id="3.30.1440.10">
    <property type="match status" value="1"/>
</dbReference>
<name>M0II73_9EURY</name>
<dbReference type="RefSeq" id="WP_008320003.1">
    <property type="nucleotide sequence ID" value="NZ_AOLN01000011.1"/>
</dbReference>
<dbReference type="EMBL" id="AOLN01000011">
    <property type="protein sequence ID" value="ELZ95159.1"/>
    <property type="molecule type" value="Genomic_DNA"/>
</dbReference>
<dbReference type="PANTHER" id="PTHR39652">
    <property type="entry name" value="UPF0201 PROTEIN TK1335"/>
    <property type="match status" value="1"/>
</dbReference>
<dbReference type="PANTHER" id="PTHR39652:SF1">
    <property type="entry name" value="UPF0201 PROTEIN TK1335"/>
    <property type="match status" value="1"/>
</dbReference>
<dbReference type="InterPro" id="IPR022803">
    <property type="entry name" value="Ribosomal_uL5_dom_sf"/>
</dbReference>
<comment type="similarity">
    <text evidence="1">Belongs to the UPF0201 family.</text>
</comment>
<dbReference type="HAMAP" id="MF_01112">
    <property type="entry name" value="UPF0201"/>
    <property type="match status" value="1"/>
</dbReference>
<reference evidence="2 3" key="1">
    <citation type="journal article" date="2014" name="PLoS Genet.">
        <title>Phylogenetically driven sequencing of extremely halophilic archaea reveals strategies for static and dynamic osmo-response.</title>
        <authorList>
            <person name="Becker E.A."/>
            <person name="Seitzer P.M."/>
            <person name="Tritt A."/>
            <person name="Larsen D."/>
            <person name="Krusor M."/>
            <person name="Yao A.I."/>
            <person name="Wu D."/>
            <person name="Madern D."/>
            <person name="Eisen J.A."/>
            <person name="Darling A.E."/>
            <person name="Facciotti M.T."/>
        </authorList>
    </citation>
    <scope>NUCLEOTIDE SEQUENCE [LARGE SCALE GENOMIC DNA]</scope>
    <source>
        <strain evidence="2 3">ATCC BAA-1512</strain>
    </source>
</reference>
<evidence type="ECO:0000313" key="3">
    <source>
        <dbReference type="Proteomes" id="UP000011550"/>
    </source>
</evidence>
<sequence>MIYSVDVRIEVPVRDTEVTDRVGDAVKNLFPGTELTHEPGALVGETHELERFSERLHEQTILDTARREFAKRKDDDGFSFALKKQAAFKGVVNFAVGNPDELGDIEVHVTVGDPTVDELINYIAPPTEDGRPIDPDER</sequence>
<dbReference type="AlphaFoldDB" id="M0II73"/>
<organism evidence="2 3">
    <name type="scientific">Haloferax mucosum ATCC BAA-1512</name>
    <dbReference type="NCBI Taxonomy" id="662479"/>
    <lineage>
        <taxon>Archaea</taxon>
        <taxon>Methanobacteriati</taxon>
        <taxon>Methanobacteriota</taxon>
        <taxon>Stenosarchaea group</taxon>
        <taxon>Halobacteria</taxon>
        <taxon>Halobacteriales</taxon>
        <taxon>Haloferacaceae</taxon>
        <taxon>Haloferax</taxon>
    </lineage>
</organism>
<evidence type="ECO:0000256" key="1">
    <source>
        <dbReference type="HAMAP-Rule" id="MF_01112"/>
    </source>
</evidence>
<dbReference type="OrthoDB" id="7819at2157"/>